<proteinExistence type="predicted"/>
<dbReference type="AlphaFoldDB" id="A0AAD3XXR1"/>
<dbReference type="Proteomes" id="UP001279734">
    <property type="component" value="Unassembled WGS sequence"/>
</dbReference>
<reference evidence="1" key="1">
    <citation type="submission" date="2023-05" db="EMBL/GenBank/DDBJ databases">
        <title>Nepenthes gracilis genome sequencing.</title>
        <authorList>
            <person name="Fukushima K."/>
        </authorList>
    </citation>
    <scope>NUCLEOTIDE SEQUENCE</scope>
    <source>
        <strain evidence="1">SING2019-196</strain>
    </source>
</reference>
<sequence length="133" mass="14729">MERGREKDIDRHKWPNDFGWNPGENEIQPNCFICYLVVPCWRSCVISMGMDLEGCVYQSSKQEASVLVKQKIRNPELVESDSSVFGDVPLSLGDNDSMGAAAGNDEKGGGGCDGIDRGTLIAEFGHFDHFGRW</sequence>
<protein>
    <submittedName>
        <fullName evidence="1">Uncharacterized protein</fullName>
    </submittedName>
</protein>
<comment type="caution">
    <text evidence="1">The sequence shown here is derived from an EMBL/GenBank/DDBJ whole genome shotgun (WGS) entry which is preliminary data.</text>
</comment>
<name>A0AAD3XXR1_NEPGR</name>
<evidence type="ECO:0000313" key="2">
    <source>
        <dbReference type="Proteomes" id="UP001279734"/>
    </source>
</evidence>
<gene>
    <name evidence="1" type="ORF">Nepgr_022120</name>
</gene>
<accession>A0AAD3XXR1</accession>
<keyword evidence="2" id="KW-1185">Reference proteome</keyword>
<dbReference type="EMBL" id="BSYO01000021">
    <property type="protein sequence ID" value="GMH20279.1"/>
    <property type="molecule type" value="Genomic_DNA"/>
</dbReference>
<evidence type="ECO:0000313" key="1">
    <source>
        <dbReference type="EMBL" id="GMH20279.1"/>
    </source>
</evidence>
<organism evidence="1 2">
    <name type="scientific">Nepenthes gracilis</name>
    <name type="common">Slender pitcher plant</name>
    <dbReference type="NCBI Taxonomy" id="150966"/>
    <lineage>
        <taxon>Eukaryota</taxon>
        <taxon>Viridiplantae</taxon>
        <taxon>Streptophyta</taxon>
        <taxon>Embryophyta</taxon>
        <taxon>Tracheophyta</taxon>
        <taxon>Spermatophyta</taxon>
        <taxon>Magnoliopsida</taxon>
        <taxon>eudicotyledons</taxon>
        <taxon>Gunneridae</taxon>
        <taxon>Pentapetalae</taxon>
        <taxon>Caryophyllales</taxon>
        <taxon>Nepenthaceae</taxon>
        <taxon>Nepenthes</taxon>
    </lineage>
</organism>